<organism evidence="1 2">
    <name type="scientific">Smallanthus sonchifolius</name>
    <dbReference type="NCBI Taxonomy" id="185202"/>
    <lineage>
        <taxon>Eukaryota</taxon>
        <taxon>Viridiplantae</taxon>
        <taxon>Streptophyta</taxon>
        <taxon>Embryophyta</taxon>
        <taxon>Tracheophyta</taxon>
        <taxon>Spermatophyta</taxon>
        <taxon>Magnoliopsida</taxon>
        <taxon>eudicotyledons</taxon>
        <taxon>Gunneridae</taxon>
        <taxon>Pentapetalae</taxon>
        <taxon>asterids</taxon>
        <taxon>campanulids</taxon>
        <taxon>Asterales</taxon>
        <taxon>Asteraceae</taxon>
        <taxon>Asteroideae</taxon>
        <taxon>Heliantheae alliance</taxon>
        <taxon>Millerieae</taxon>
        <taxon>Smallanthus</taxon>
    </lineage>
</organism>
<sequence length="151" mass="18171">MDSISSTQWTLWERKKRCIINVDTVMNNSDKKYDGDKESPEELFVKYRRWVNHPRWNDILTVVHDKLKNDWATNRNNQDCGMFVMRHTEMFMGTQDRHWVCGFPNDKKKLTRIIAVLRKKYATKMVTSIANIHREKVIREANDLDNKERKK</sequence>
<dbReference type="EMBL" id="CM042043">
    <property type="protein sequence ID" value="KAI3694383.1"/>
    <property type="molecule type" value="Genomic_DNA"/>
</dbReference>
<protein>
    <submittedName>
        <fullName evidence="1">Uncharacterized protein</fullName>
    </submittedName>
</protein>
<comment type="caution">
    <text evidence="1">The sequence shown here is derived from an EMBL/GenBank/DDBJ whole genome shotgun (WGS) entry which is preliminary data.</text>
</comment>
<evidence type="ECO:0000313" key="2">
    <source>
        <dbReference type="Proteomes" id="UP001056120"/>
    </source>
</evidence>
<evidence type="ECO:0000313" key="1">
    <source>
        <dbReference type="EMBL" id="KAI3694383.1"/>
    </source>
</evidence>
<accession>A0ACB8ZAL4</accession>
<dbReference type="Proteomes" id="UP001056120">
    <property type="component" value="Linkage Group LG26"/>
</dbReference>
<name>A0ACB8ZAL4_9ASTR</name>
<reference evidence="1 2" key="2">
    <citation type="journal article" date="2022" name="Mol. Ecol. Resour.">
        <title>The genomes of chicory, endive, great burdock and yacon provide insights into Asteraceae paleo-polyploidization history and plant inulin production.</title>
        <authorList>
            <person name="Fan W."/>
            <person name="Wang S."/>
            <person name="Wang H."/>
            <person name="Wang A."/>
            <person name="Jiang F."/>
            <person name="Liu H."/>
            <person name="Zhao H."/>
            <person name="Xu D."/>
            <person name="Zhang Y."/>
        </authorList>
    </citation>
    <scope>NUCLEOTIDE SEQUENCE [LARGE SCALE GENOMIC DNA]</scope>
    <source>
        <strain evidence="2">cv. Yunnan</strain>
        <tissue evidence="1">Leaves</tissue>
    </source>
</reference>
<proteinExistence type="predicted"/>
<reference evidence="2" key="1">
    <citation type="journal article" date="2022" name="Mol. Ecol. Resour.">
        <title>The genomes of chicory, endive, great burdock and yacon provide insights into Asteraceae palaeo-polyploidization history and plant inulin production.</title>
        <authorList>
            <person name="Fan W."/>
            <person name="Wang S."/>
            <person name="Wang H."/>
            <person name="Wang A."/>
            <person name="Jiang F."/>
            <person name="Liu H."/>
            <person name="Zhao H."/>
            <person name="Xu D."/>
            <person name="Zhang Y."/>
        </authorList>
    </citation>
    <scope>NUCLEOTIDE SEQUENCE [LARGE SCALE GENOMIC DNA]</scope>
    <source>
        <strain evidence="2">cv. Yunnan</strain>
    </source>
</reference>
<gene>
    <name evidence="1" type="ORF">L1987_77348</name>
</gene>
<keyword evidence="2" id="KW-1185">Reference proteome</keyword>